<accession>A0A6J7Q6U5</accession>
<name>A0A6J7Q6U5_9ZZZZ</name>
<protein>
    <submittedName>
        <fullName evidence="3">Unannotated protein</fullName>
    </submittedName>
</protein>
<dbReference type="AlphaFoldDB" id="A0A6J7Q6U5"/>
<gene>
    <name evidence="1" type="ORF">UFOPK3164_01540</name>
    <name evidence="2" type="ORF">UFOPK3427_00652</name>
    <name evidence="3" type="ORF">UFOPK4112_00405</name>
</gene>
<dbReference type="InterPro" id="IPR054058">
    <property type="entry name" value="HTH_67"/>
</dbReference>
<proteinExistence type="predicted"/>
<dbReference type="EMBL" id="CAFABE010000102">
    <property type="protein sequence ID" value="CAB4833882.1"/>
    <property type="molecule type" value="Genomic_DNA"/>
</dbReference>
<evidence type="ECO:0000313" key="2">
    <source>
        <dbReference type="EMBL" id="CAB4868662.1"/>
    </source>
</evidence>
<dbReference type="Pfam" id="PF21863">
    <property type="entry name" value="HTH_67"/>
    <property type="match status" value="1"/>
</dbReference>
<evidence type="ECO:0000313" key="3">
    <source>
        <dbReference type="EMBL" id="CAB5012671.1"/>
    </source>
</evidence>
<dbReference type="EMBL" id="CAFBLT010000001">
    <property type="protein sequence ID" value="CAB4868662.1"/>
    <property type="molecule type" value="Genomic_DNA"/>
</dbReference>
<organism evidence="3">
    <name type="scientific">freshwater metagenome</name>
    <dbReference type="NCBI Taxonomy" id="449393"/>
    <lineage>
        <taxon>unclassified sequences</taxon>
        <taxon>metagenomes</taxon>
        <taxon>ecological metagenomes</taxon>
    </lineage>
</organism>
<reference evidence="3" key="1">
    <citation type="submission" date="2020-05" db="EMBL/GenBank/DDBJ databases">
        <authorList>
            <person name="Chiriac C."/>
            <person name="Salcher M."/>
            <person name="Ghai R."/>
            <person name="Kavagutti S V."/>
        </authorList>
    </citation>
    <scope>NUCLEOTIDE SEQUENCE</scope>
</reference>
<dbReference type="EMBL" id="CAFBPM010000003">
    <property type="protein sequence ID" value="CAB5012671.1"/>
    <property type="molecule type" value="Genomic_DNA"/>
</dbReference>
<sequence>MSSGSWQEITQRNARSVQTLIGWIFWDPGAIRRYEALGLAGPLGYIAARCAPLAPAGPEAVCAAFGSISPIGIAIAFDILKTPEAFREVSKARDMAVRDGFEEFAAEAIEPLSSLRTQLWNVVDALPLEGRVLFATHRAAPRSDDPLISAWHGVNCLREWRGDSHWAVVVAHGLTHGEASILHNSWVNYEPDWLARSRGASDEVIDAGWADLERKGLAQSRTITPEGVAIRQNIEDETDAITTLPWELLGKEASVAFAETFEPACEKLLARVDLTAGPNYQPASRIRL</sequence>
<evidence type="ECO:0000313" key="1">
    <source>
        <dbReference type="EMBL" id="CAB4833882.1"/>
    </source>
</evidence>
<dbReference type="NCBIfam" id="NF047719">
    <property type="entry name" value="SCO6745_fam_HTH"/>
    <property type="match status" value="1"/>
</dbReference>